<dbReference type="PANTHER" id="PTHR15963">
    <property type="entry name" value="GENERAL RECEPTOR FOR PHOSPHOINOSITIDES 1-ASSOCIATED SCAFFOLD PROTEIN-RELATED"/>
    <property type="match status" value="1"/>
</dbReference>
<dbReference type="SMART" id="SM00233">
    <property type="entry name" value="PH"/>
    <property type="match status" value="1"/>
</dbReference>
<feature type="region of interest" description="Disordered" evidence="4">
    <location>
        <begin position="385"/>
        <end position="424"/>
    </location>
</feature>
<evidence type="ECO:0000259" key="5">
    <source>
        <dbReference type="PROSITE" id="PS50003"/>
    </source>
</evidence>
<evidence type="ECO:0000259" key="6">
    <source>
        <dbReference type="PROSITE" id="PS50106"/>
    </source>
</evidence>
<evidence type="ECO:0000256" key="3">
    <source>
        <dbReference type="SAM" id="Coils"/>
    </source>
</evidence>
<comment type="caution">
    <text evidence="7">The sequence shown here is derived from an EMBL/GenBank/DDBJ whole genome shotgun (WGS) entry which is preliminary data.</text>
</comment>
<feature type="region of interest" description="Disordered" evidence="4">
    <location>
        <begin position="444"/>
        <end position="513"/>
    </location>
</feature>
<feature type="compositionally biased region" description="Low complexity" evidence="4">
    <location>
        <begin position="11"/>
        <end position="21"/>
    </location>
</feature>
<reference evidence="7 8" key="1">
    <citation type="submission" date="2022-05" db="EMBL/GenBank/DDBJ databases">
        <authorList>
            <consortium name="Genoscope - CEA"/>
            <person name="William W."/>
        </authorList>
    </citation>
    <scope>NUCLEOTIDE SEQUENCE [LARGE SCALE GENOMIC DNA]</scope>
</reference>
<feature type="compositionally biased region" description="Low complexity" evidence="4">
    <location>
        <begin position="453"/>
        <end position="472"/>
    </location>
</feature>
<comment type="subcellular location">
    <subcellularLocation>
        <location evidence="1">Cytoplasm</location>
    </subcellularLocation>
</comment>
<keyword evidence="2" id="KW-0963">Cytoplasm</keyword>
<evidence type="ECO:0000313" key="8">
    <source>
        <dbReference type="Proteomes" id="UP001159427"/>
    </source>
</evidence>
<proteinExistence type="predicted"/>
<protein>
    <recommendedName>
        <fullName evidence="9">PDZ domain-containing protein</fullName>
    </recommendedName>
</protein>
<feature type="domain" description="PDZ" evidence="6">
    <location>
        <begin position="742"/>
        <end position="830"/>
    </location>
</feature>
<name>A0ABN8SGE7_9CNID</name>
<feature type="region of interest" description="Disordered" evidence="4">
    <location>
        <begin position="1029"/>
        <end position="1108"/>
    </location>
</feature>
<dbReference type="SMART" id="SM00228">
    <property type="entry name" value="PDZ"/>
    <property type="match status" value="1"/>
</dbReference>
<feature type="compositionally biased region" description="Basic and acidic residues" evidence="4">
    <location>
        <begin position="477"/>
        <end position="490"/>
    </location>
</feature>
<dbReference type="Pfam" id="PF00169">
    <property type="entry name" value="PH"/>
    <property type="match status" value="1"/>
</dbReference>
<keyword evidence="3" id="KW-0175">Coiled coil</keyword>
<dbReference type="Pfam" id="PF00595">
    <property type="entry name" value="PDZ"/>
    <property type="match status" value="1"/>
</dbReference>
<dbReference type="InterPro" id="IPR036034">
    <property type="entry name" value="PDZ_sf"/>
</dbReference>
<feature type="region of interest" description="Disordered" evidence="4">
    <location>
        <begin position="1"/>
        <end position="21"/>
    </location>
</feature>
<dbReference type="EMBL" id="CALNXI010002695">
    <property type="protein sequence ID" value="CAH3190049.1"/>
    <property type="molecule type" value="Genomic_DNA"/>
</dbReference>
<dbReference type="SUPFAM" id="SSF50729">
    <property type="entry name" value="PH domain-like"/>
    <property type="match status" value="1"/>
</dbReference>
<feature type="domain" description="PH" evidence="5">
    <location>
        <begin position="30"/>
        <end position="169"/>
    </location>
</feature>
<gene>
    <name evidence="7" type="ORF">PEVE_00020008</name>
</gene>
<accession>A0ABN8SGE7</accession>
<dbReference type="PROSITE" id="PS50106">
    <property type="entry name" value="PDZ"/>
    <property type="match status" value="1"/>
</dbReference>
<evidence type="ECO:0008006" key="9">
    <source>
        <dbReference type="Google" id="ProtNLM"/>
    </source>
</evidence>
<dbReference type="InterPro" id="IPR011993">
    <property type="entry name" value="PH-like_dom_sf"/>
</dbReference>
<evidence type="ECO:0000256" key="4">
    <source>
        <dbReference type="SAM" id="MobiDB-lite"/>
    </source>
</evidence>
<dbReference type="Gene3D" id="2.30.42.10">
    <property type="match status" value="1"/>
</dbReference>
<feature type="coiled-coil region" evidence="3">
    <location>
        <begin position="834"/>
        <end position="868"/>
    </location>
</feature>
<sequence>MAEIAEDGMPSSENETTSGISGSTESIDLSCIHWGYLNCTLLNDPKKIKDCIWQTYWVDLCGSTLRLYKDLSLPANSSDKLPPSRLTGPTNENEKKEAFIILKKGAGVTMVDAGYEPRKSRKRLTVNRRHVFKLSFSAKGSSNSPSYLFQAPSKGAMYRWMSKIEEGIDIADKPQNESATDKRLKEAKLLSMEQRRYHVVPEMGFHYSRDDVDSGMEGDVEEAYDASKKSPENPHLDSLKKRLREMEDLVVQLKKEEEAFLGPNDSKMIKRCEFKSTTSTDYFLVPGHPRSFIPKGTELTILGQMPNGRWRCFVELPKNKFTVLTNGNHWETSSEVESISSFDISEEGAILNSSSKTETFIGSVPSSLLVELSLPSVSKLKYEDGTPIASPGDTPQLSPFPSPPHSPYSRHKNNKDSLPNNKRSSLRRSIASENLSEQDIWEQFCIPSPPSSPATSRSTTPSLSRSNSSGASLENIDFDHTTEHEKRYADASKGNEQMESENMGSEEIRNKDYSQVALRRRKEDSAGRTTLNVKSHREAILMNDDVPETYIGSDSEDDRMVTVIDEVPPHEAEEALRAEKETVKMRVKKNTPQREFDAESPGGVRPNYAFLVTKKLRQRGISLIVGSSSSEEEDDGDTGPGYSSKLSLRRLDAEFTRYEKEEAEGGVRSHSAFVPMKRAAITLSTSTQEFNPRSSTTDELLRDYSSPADKLPSFPPNTCTTIERLGAWSSTENAPPLNQRRTLQLSKPSSGGFGFTLQTYGIVQQGGDVEYMTFVLSVEEDGPAYMAGLRPGDIILEVDGTNVEEEDHKTIVTHIHRPSESVRLVVVFVDALRRMKMNTKLKLLQAELAVKERELEDLSKNEKDLLEGSGCTLNLSLLQETRTRERTGSYLYTTELTSCFDKKSPDVRDSLLKYRQPVQDTRPRPCSMPVQSGFRKQQITATIGSEILKNFSSPDLSANRRKPTVSNKLIKSFRKKKPSMESFKSYVDLDLNSDDSGKDNLSAAVSEPTLSVAEPSSAANTMVESRTFDQGPLGTNGWSHCNGKSNSLPPGSVNISLTLQVPSEDSGASNQGRLSPEIPRMRRGQKKSPAKTLPMSSPNPKDPPNEFV</sequence>
<feature type="compositionally biased region" description="Polar residues" evidence="4">
    <location>
        <begin position="1036"/>
        <end position="1073"/>
    </location>
</feature>
<evidence type="ECO:0000313" key="7">
    <source>
        <dbReference type="EMBL" id="CAH3190049.1"/>
    </source>
</evidence>
<dbReference type="SUPFAM" id="SSF50156">
    <property type="entry name" value="PDZ domain-like"/>
    <property type="match status" value="1"/>
</dbReference>
<dbReference type="PROSITE" id="PS50003">
    <property type="entry name" value="PH_DOMAIN"/>
    <property type="match status" value="1"/>
</dbReference>
<dbReference type="Proteomes" id="UP001159427">
    <property type="component" value="Unassembled WGS sequence"/>
</dbReference>
<dbReference type="InterPro" id="IPR001478">
    <property type="entry name" value="PDZ"/>
</dbReference>
<dbReference type="InterPro" id="IPR001849">
    <property type="entry name" value="PH_domain"/>
</dbReference>
<evidence type="ECO:0000256" key="1">
    <source>
        <dbReference type="ARBA" id="ARBA00004496"/>
    </source>
</evidence>
<dbReference type="Gene3D" id="2.30.29.30">
    <property type="entry name" value="Pleckstrin-homology domain (PH domain)/Phosphotyrosine-binding domain (PTB)"/>
    <property type="match status" value="1"/>
</dbReference>
<dbReference type="InterPro" id="IPR052122">
    <property type="entry name" value="Intracell_Traff_Signaling_Reg"/>
</dbReference>
<dbReference type="PANTHER" id="PTHR15963:SF5">
    <property type="entry name" value="SHORT SPINDLE 6, ISOFORM A"/>
    <property type="match status" value="1"/>
</dbReference>
<evidence type="ECO:0000256" key="2">
    <source>
        <dbReference type="ARBA" id="ARBA00022490"/>
    </source>
</evidence>
<feature type="compositionally biased region" description="Polar residues" evidence="4">
    <location>
        <begin position="494"/>
        <end position="503"/>
    </location>
</feature>
<organism evidence="7 8">
    <name type="scientific">Porites evermanni</name>
    <dbReference type="NCBI Taxonomy" id="104178"/>
    <lineage>
        <taxon>Eukaryota</taxon>
        <taxon>Metazoa</taxon>
        <taxon>Cnidaria</taxon>
        <taxon>Anthozoa</taxon>
        <taxon>Hexacorallia</taxon>
        <taxon>Scleractinia</taxon>
        <taxon>Fungiina</taxon>
        <taxon>Poritidae</taxon>
        <taxon>Porites</taxon>
    </lineage>
</organism>
<keyword evidence="8" id="KW-1185">Reference proteome</keyword>